<dbReference type="CDD" id="cd04301">
    <property type="entry name" value="NAT_SF"/>
    <property type="match status" value="1"/>
</dbReference>
<dbReference type="PANTHER" id="PTHR43415:SF3">
    <property type="entry name" value="GNAT-FAMILY ACETYLTRANSFERASE"/>
    <property type="match status" value="1"/>
</dbReference>
<evidence type="ECO:0000259" key="1">
    <source>
        <dbReference type="PROSITE" id="PS51186"/>
    </source>
</evidence>
<dbReference type="Proteomes" id="UP000749471">
    <property type="component" value="Unassembled WGS sequence"/>
</dbReference>
<dbReference type="InterPro" id="IPR000182">
    <property type="entry name" value="GNAT_dom"/>
</dbReference>
<dbReference type="EMBL" id="JAHLPM010000017">
    <property type="protein sequence ID" value="MBU5439620.1"/>
    <property type="molecule type" value="Genomic_DNA"/>
</dbReference>
<organism evidence="2 3">
    <name type="scientific">Tissierella simiarum</name>
    <dbReference type="NCBI Taxonomy" id="2841534"/>
    <lineage>
        <taxon>Bacteria</taxon>
        <taxon>Bacillati</taxon>
        <taxon>Bacillota</taxon>
        <taxon>Tissierellia</taxon>
        <taxon>Tissierellales</taxon>
        <taxon>Tissierellaceae</taxon>
        <taxon>Tissierella</taxon>
    </lineage>
</organism>
<dbReference type="PANTHER" id="PTHR43415">
    <property type="entry name" value="SPERMIDINE N(1)-ACETYLTRANSFERASE"/>
    <property type="match status" value="1"/>
</dbReference>
<reference evidence="2 3" key="1">
    <citation type="submission" date="2021-06" db="EMBL/GenBank/DDBJ databases">
        <authorList>
            <person name="Sun Q."/>
            <person name="Li D."/>
        </authorList>
    </citation>
    <scope>NUCLEOTIDE SEQUENCE [LARGE SCALE GENOMIC DNA]</scope>
    <source>
        <strain evidence="2 3">MSJ-40</strain>
    </source>
</reference>
<keyword evidence="3" id="KW-1185">Reference proteome</keyword>
<name>A0ABS6E9L4_9FIRM</name>
<evidence type="ECO:0000313" key="2">
    <source>
        <dbReference type="EMBL" id="MBU5439620.1"/>
    </source>
</evidence>
<evidence type="ECO:0000313" key="3">
    <source>
        <dbReference type="Proteomes" id="UP000749471"/>
    </source>
</evidence>
<dbReference type="PROSITE" id="PS51186">
    <property type="entry name" value="GNAT"/>
    <property type="match status" value="1"/>
</dbReference>
<feature type="domain" description="N-acetyltransferase" evidence="1">
    <location>
        <begin position="156"/>
        <end position="296"/>
    </location>
</feature>
<sequence length="296" mass="34513">MIEFTLAKKEDIKKISNFIAELNRKEENHIAYCGNDSEEIENSLIEDVTDITFDRSFLIATEKDEIIGVLGFDADIERNTAEIWGPFIKEGKWNIVTEIWNRMLKLLPKEIKLISMFINNENINCLELANTLGFSKISEEIILEFERSNIKNLGERPLIELTNDDYEFMKELHDKVFPNTYYSGNEIIERLNMDRKVFICKENNKLAGYIYVEAEPEFGEGNIEFFAVNESYRGKGIGSKLLTMGLKWLFSFNSIDSITLCVNLKNEKAINLYKKVGFEEKHQLSYFIKNYEKIIK</sequence>
<proteinExistence type="predicted"/>
<dbReference type="RefSeq" id="WP_216521352.1">
    <property type="nucleotide sequence ID" value="NZ_JAHLPM010000017.1"/>
</dbReference>
<accession>A0ABS6E9L4</accession>
<dbReference type="Pfam" id="PF00583">
    <property type="entry name" value="Acetyltransf_1"/>
    <property type="match status" value="1"/>
</dbReference>
<comment type="caution">
    <text evidence="2">The sequence shown here is derived from an EMBL/GenBank/DDBJ whole genome shotgun (WGS) entry which is preliminary data.</text>
</comment>
<protein>
    <submittedName>
        <fullName evidence="2">GNAT family N-acetyltransferase</fullName>
    </submittedName>
</protein>
<gene>
    <name evidence="2" type="ORF">KQI42_16520</name>
</gene>